<comment type="pathway">
    <text evidence="1">Glycan metabolism.</text>
</comment>
<keyword evidence="9" id="KW-0472">Membrane</keyword>
<comment type="similarity">
    <text evidence="2 7">Belongs to the glycosyl hydrolase 31 family.</text>
</comment>
<dbReference type="GeneID" id="92378307"/>
<evidence type="ECO:0000259" key="11">
    <source>
        <dbReference type="Pfam" id="PF21365"/>
    </source>
</evidence>
<evidence type="ECO:0000256" key="7">
    <source>
        <dbReference type="RuleBase" id="RU361185"/>
    </source>
</evidence>
<proteinExistence type="inferred from homology"/>
<feature type="domain" description="Glycosyl hydrolase family 31 C-terminal" evidence="11">
    <location>
        <begin position="746"/>
        <end position="858"/>
    </location>
</feature>
<evidence type="ECO:0000256" key="8">
    <source>
        <dbReference type="SAM" id="MobiDB-lite"/>
    </source>
</evidence>
<organism evidence="12 13">
    <name type="scientific">Trypanosoma equiperdum</name>
    <dbReference type="NCBI Taxonomy" id="5694"/>
    <lineage>
        <taxon>Eukaryota</taxon>
        <taxon>Discoba</taxon>
        <taxon>Euglenozoa</taxon>
        <taxon>Kinetoplastea</taxon>
        <taxon>Metakinetoplastina</taxon>
        <taxon>Trypanosomatida</taxon>
        <taxon>Trypanosomatidae</taxon>
        <taxon>Trypanosoma</taxon>
    </lineage>
</organism>
<name>A0A1G4IJV3_TRYEQ</name>
<dbReference type="RefSeq" id="XP_067083243.1">
    <property type="nucleotide sequence ID" value="XM_067227142.1"/>
</dbReference>
<dbReference type="EMBL" id="CZPT02001910">
    <property type="protein sequence ID" value="SCU72783.1"/>
    <property type="molecule type" value="Genomic_DNA"/>
</dbReference>
<evidence type="ECO:0000313" key="13">
    <source>
        <dbReference type="Proteomes" id="UP000195570"/>
    </source>
</evidence>
<feature type="region of interest" description="Disordered" evidence="8">
    <location>
        <begin position="68"/>
        <end position="90"/>
    </location>
</feature>
<dbReference type="Proteomes" id="UP000195570">
    <property type="component" value="Unassembled WGS sequence"/>
</dbReference>
<keyword evidence="13" id="KW-1185">Reference proteome</keyword>
<evidence type="ECO:0000256" key="9">
    <source>
        <dbReference type="SAM" id="Phobius"/>
    </source>
</evidence>
<dbReference type="AlphaFoldDB" id="A0A1G4IJV3"/>
<gene>
    <name evidence="12" type="ORF">TEOVI_000436700</name>
</gene>
<evidence type="ECO:0000256" key="1">
    <source>
        <dbReference type="ARBA" id="ARBA00004881"/>
    </source>
</evidence>
<sequence length="1055" mass="118819">MPAYTGLNGRPIPPGAKRRRHITSALFKTPLLLVPAIFMMILLYYSMRSGRGHRRGLPVPFYDSQETTTSLDDWKKDRSSSGIPGLPPMSDEGRSVIIVPCTASGSINSKLDGQQQVTTEVQFYRTRCQPVVVGKNDERTVKEKGGCSDDVRPIVSIIPQGSEKLYFPKEVLLEEMEEEEQGPQDTVGRFPQRMEKVLSEDGTNGFWLSTSSSGPPIMRCASRALVEPFFSAPLNPQPNWIWGSSGFVVSVLLYTIARDVGKGVVEGSFTFRSREKIHFYGLPLRKKPSAGWIEADDDELDDEAVTGGTLPSGTVPLVYAFGERSVVGILWLNGSPSHAYTTDTADSKSSGMREQTVHFASATGATRVFLLPGPTLEDVLLQYYTLTGFPVFPPLFALGYHHHSVRYRHADDILHVNHMSLSLRLPIDTVGMNLGAVAADDIFAWPRRRIADSLEVQTRLWRDGGHIIVLAVTPTVVPSSGSAAYIEGKEKGYFIFSPLKEGAAFVHLVSGIAKVWIDFLNPRARQWYSEMMEFTRFVGSTNLTHFSLVDNEPMLPRVLGGTDGVTLPSSALHYRGVRHRQVRNVYGMLHSMAAYDGQLSRTNNEYRSFVVTQSYFAGSQRYAAVRLRYRHRRDNDLTLSWARLRETVELCILHSISGLPFVGPDINVPVPNSFWGKKNFDELQVRWYQLSAFLPLFRSDMDVRPRHATILEFPKRTIFRIREAVLFRYTLLPYYYTLFWRSHLYGEPILRPVFLPYEKRGPPPEKGVAMSKESFFVGPDLFVAPVLSAVGEETAWRKEPHHRIRLPPNDLYYDYWTGALQYQGGLVKEPACIRFDKNPPFAEAKHVAPLFLRVGSILPTFTQTRTMRSSHDPANYTLTIALPQLTSELLWASEPVNSSDGRLLAEGELFVDGGDNYVDYNNHSTIRSDFCALRLECRLFPHSYRMEVRLKATVNSSCGKAVEALKANLVELDDPNVYVIDRLRLLFASPSESRFLVRGLPAASENGRQEQMQWKVSYGEIDDNVVEVHNFFVQLSDSLSNESTTHVIAAFDLRL</sequence>
<keyword evidence="4 7" id="KW-0378">Hydrolase</keyword>
<dbReference type="Gene3D" id="2.60.40.1180">
    <property type="entry name" value="Golgi alpha-mannosidase II"/>
    <property type="match status" value="1"/>
</dbReference>
<dbReference type="Pfam" id="PF01055">
    <property type="entry name" value="Glyco_hydro_31_2nd"/>
    <property type="match status" value="1"/>
</dbReference>
<evidence type="ECO:0000256" key="3">
    <source>
        <dbReference type="ARBA" id="ARBA00022729"/>
    </source>
</evidence>
<keyword evidence="9" id="KW-0812">Transmembrane</keyword>
<dbReference type="SUPFAM" id="SSF51445">
    <property type="entry name" value="(Trans)glycosidases"/>
    <property type="match status" value="1"/>
</dbReference>
<dbReference type="InterPro" id="IPR013780">
    <property type="entry name" value="Glyco_hydro_b"/>
</dbReference>
<dbReference type="VEuPathDB" id="TriTrypDB:TEOVI_000436700"/>
<comment type="caution">
    <text evidence="12">The sequence shown here is derived from an EMBL/GenBank/DDBJ whole genome shotgun (WGS) entry which is preliminary data.</text>
</comment>
<keyword evidence="6 7" id="KW-0326">Glycosidase</keyword>
<accession>A0A1G4IJV3</accession>
<keyword evidence="3" id="KW-0732">Signal</keyword>
<keyword evidence="9" id="KW-1133">Transmembrane helix</keyword>
<evidence type="ECO:0000256" key="5">
    <source>
        <dbReference type="ARBA" id="ARBA00023180"/>
    </source>
</evidence>
<dbReference type="Gene3D" id="2.60.40.1760">
    <property type="entry name" value="glycosyl hydrolase (family 31)"/>
    <property type="match status" value="1"/>
</dbReference>
<dbReference type="PANTHER" id="PTHR22762:SF54">
    <property type="entry name" value="BCDNA.GH04962"/>
    <property type="match status" value="1"/>
</dbReference>
<dbReference type="InterPro" id="IPR000322">
    <property type="entry name" value="Glyco_hydro_31_TIM"/>
</dbReference>
<evidence type="ECO:0000256" key="4">
    <source>
        <dbReference type="ARBA" id="ARBA00022801"/>
    </source>
</evidence>
<feature type="domain" description="Glycoside hydrolase family 31 TIM barrel" evidence="10">
    <location>
        <begin position="390"/>
        <end position="738"/>
    </location>
</feature>
<dbReference type="GO" id="GO:0090599">
    <property type="term" value="F:alpha-glucosidase activity"/>
    <property type="evidence" value="ECO:0007669"/>
    <property type="project" value="TreeGrafter"/>
</dbReference>
<dbReference type="Gene3D" id="3.20.20.80">
    <property type="entry name" value="Glycosidases"/>
    <property type="match status" value="2"/>
</dbReference>
<evidence type="ECO:0000259" key="10">
    <source>
        <dbReference type="Pfam" id="PF01055"/>
    </source>
</evidence>
<keyword evidence="5" id="KW-0325">Glycoprotein</keyword>
<dbReference type="InterPro" id="IPR017853">
    <property type="entry name" value="GH"/>
</dbReference>
<evidence type="ECO:0000256" key="2">
    <source>
        <dbReference type="ARBA" id="ARBA00007806"/>
    </source>
</evidence>
<dbReference type="PANTHER" id="PTHR22762">
    <property type="entry name" value="ALPHA-GLUCOSIDASE"/>
    <property type="match status" value="1"/>
</dbReference>
<feature type="transmembrane region" description="Helical" evidence="9">
    <location>
        <begin position="25"/>
        <end position="45"/>
    </location>
</feature>
<dbReference type="EC" id="3.2.1.-" evidence="12"/>
<evidence type="ECO:0000313" key="12">
    <source>
        <dbReference type="EMBL" id="SCU72783.1"/>
    </source>
</evidence>
<dbReference type="Pfam" id="PF21365">
    <property type="entry name" value="Glyco_hydro_31_3rd"/>
    <property type="match status" value="1"/>
</dbReference>
<dbReference type="InterPro" id="IPR048395">
    <property type="entry name" value="Glyco_hydro_31_C"/>
</dbReference>
<protein>
    <submittedName>
        <fullName evidence="12">Glycosyl hydrolase-like protein</fullName>
        <ecNumber evidence="12">3.2.1.-</ecNumber>
    </submittedName>
</protein>
<dbReference type="GO" id="GO:0005975">
    <property type="term" value="P:carbohydrate metabolic process"/>
    <property type="evidence" value="ECO:0007669"/>
    <property type="project" value="InterPro"/>
</dbReference>
<reference evidence="12" key="1">
    <citation type="submission" date="2016-09" db="EMBL/GenBank/DDBJ databases">
        <authorList>
            <person name="Hebert L."/>
            <person name="Moumen B."/>
        </authorList>
    </citation>
    <scope>NUCLEOTIDE SEQUENCE [LARGE SCALE GENOMIC DNA]</scope>
    <source>
        <strain evidence="12">OVI</strain>
    </source>
</reference>
<dbReference type="GO" id="GO:0006491">
    <property type="term" value="P:N-glycan processing"/>
    <property type="evidence" value="ECO:0007669"/>
    <property type="project" value="TreeGrafter"/>
</dbReference>
<evidence type="ECO:0000256" key="6">
    <source>
        <dbReference type="ARBA" id="ARBA00023295"/>
    </source>
</evidence>